<sequence>MSDSTQSANERVKRRYLSLTPEQIDSASPEELRERVVRYQRIFKGSQCGFWEWNLKSNKLYWEGEFWEQLGYDREARAVVDTGQDLFAFVHPEDVDTIQKTIENHLVNNEPYNVIYRIRRSDGSYCWTQARGLSFKAADEKVAFLSGVNFDISELKAVEEKLRESEARHERIIAASNDGIWEWNREDKSLDFSNRCWQMLGYEEHDAVMTQGRNRLQVWYDLMHPEDVPRFKAMLADHITKNRPFDIEYRMRAVDGRYRWIKGRGSAALNAQGEVVSMAGSNMDITLLKEAEERVMLAKESAERANRAKSEFLSSMSHELRTPLNAIMGFAQLFDYDSNLNAEQNENIREIRKAGTHLLQLINDVLDLAKIESGKLSLSLEPVLPSRVVRECVQLVQSLAETRAVKVSVDYRKWSNTYIHADSVRLKQVLLNLMSNAIKYNRMGGSLEVVFYMPDEEHMRIGVRDTGVGIPKSKHKEMYQPFNRLGAEGGKIEGSGVGLVITRRLMEMMGGTIDFESREGQGTTFWLTFKKSDQQDAVAPQHTHTPIARAELTISKPHKVLYIEDNPSNIRVIRQFCSRFEMLHLEVAEEAFLGLYKARTFNPDVIILDINLPGMDGFEVLEVLKTDPATESIPVVALSANAMSFDIERGRKAGFFEYLTKPIDINALIQTLNRLMS</sequence>
<feature type="domain" description="PAC" evidence="10">
    <location>
        <begin position="245"/>
        <end position="297"/>
    </location>
</feature>
<feature type="modified residue" description="4-aspartylphosphate" evidence="6">
    <location>
        <position position="609"/>
    </location>
</feature>
<dbReference type="PRINTS" id="PR00344">
    <property type="entry name" value="BCTRLSENSOR"/>
</dbReference>
<comment type="catalytic activity">
    <reaction evidence="1">
        <text>ATP + protein L-histidine = ADP + protein N-phospho-L-histidine.</text>
        <dbReference type="EC" id="2.7.13.3"/>
    </reaction>
</comment>
<dbReference type="Gene3D" id="3.40.50.2300">
    <property type="match status" value="1"/>
</dbReference>
<dbReference type="Gene3D" id="3.30.450.20">
    <property type="entry name" value="PAS domain"/>
    <property type="match status" value="2"/>
</dbReference>
<dbReference type="PROSITE" id="PS50112">
    <property type="entry name" value="PAS"/>
    <property type="match status" value="1"/>
</dbReference>
<accession>A0A839UQY4</accession>
<evidence type="ECO:0000259" key="10">
    <source>
        <dbReference type="PROSITE" id="PS50113"/>
    </source>
</evidence>
<dbReference type="GO" id="GO:0009927">
    <property type="term" value="F:histidine phosphotransfer kinase activity"/>
    <property type="evidence" value="ECO:0007669"/>
    <property type="project" value="TreeGrafter"/>
</dbReference>
<dbReference type="SMART" id="SM00448">
    <property type="entry name" value="REC"/>
    <property type="match status" value="1"/>
</dbReference>
<dbReference type="Gene3D" id="1.10.287.130">
    <property type="match status" value="1"/>
</dbReference>
<feature type="domain" description="Histidine kinase" evidence="7">
    <location>
        <begin position="315"/>
        <end position="533"/>
    </location>
</feature>
<dbReference type="InterPro" id="IPR003594">
    <property type="entry name" value="HATPase_dom"/>
</dbReference>
<organism evidence="11 12">
    <name type="scientific">Simiduia aestuariiviva</name>
    <dbReference type="NCBI Taxonomy" id="1510459"/>
    <lineage>
        <taxon>Bacteria</taxon>
        <taxon>Pseudomonadati</taxon>
        <taxon>Pseudomonadota</taxon>
        <taxon>Gammaproteobacteria</taxon>
        <taxon>Cellvibrionales</taxon>
        <taxon>Cellvibrionaceae</taxon>
        <taxon>Simiduia</taxon>
    </lineage>
</organism>
<dbReference type="SMART" id="SM00387">
    <property type="entry name" value="HATPase_c"/>
    <property type="match status" value="1"/>
</dbReference>
<dbReference type="SUPFAM" id="SSF52172">
    <property type="entry name" value="CheY-like"/>
    <property type="match status" value="1"/>
</dbReference>
<dbReference type="SMART" id="SM00086">
    <property type="entry name" value="PAC"/>
    <property type="match status" value="2"/>
</dbReference>
<reference evidence="11 12" key="1">
    <citation type="submission" date="2020-08" db="EMBL/GenBank/DDBJ databases">
        <title>Genomic Encyclopedia of Type Strains, Phase III (KMG-III): the genomes of soil and plant-associated and newly described type strains.</title>
        <authorList>
            <person name="Whitman W."/>
        </authorList>
    </citation>
    <scope>NUCLEOTIDE SEQUENCE [LARGE SCALE GENOMIC DNA]</scope>
    <source>
        <strain evidence="11 12">CECT 8571</strain>
    </source>
</reference>
<dbReference type="PROSITE" id="PS50110">
    <property type="entry name" value="RESPONSE_REGULATORY"/>
    <property type="match status" value="1"/>
</dbReference>
<evidence type="ECO:0000259" key="7">
    <source>
        <dbReference type="PROSITE" id="PS50109"/>
    </source>
</evidence>
<dbReference type="SUPFAM" id="SSF55874">
    <property type="entry name" value="ATPase domain of HSP90 chaperone/DNA topoisomerase II/histidine kinase"/>
    <property type="match status" value="1"/>
</dbReference>
<dbReference type="NCBIfam" id="TIGR00229">
    <property type="entry name" value="sensory_box"/>
    <property type="match status" value="2"/>
</dbReference>
<dbReference type="InterPro" id="IPR001789">
    <property type="entry name" value="Sig_transdc_resp-reg_receiver"/>
</dbReference>
<dbReference type="CDD" id="cd00130">
    <property type="entry name" value="PAS"/>
    <property type="match status" value="2"/>
</dbReference>
<dbReference type="GO" id="GO:0005886">
    <property type="term" value="C:plasma membrane"/>
    <property type="evidence" value="ECO:0007669"/>
    <property type="project" value="TreeGrafter"/>
</dbReference>
<dbReference type="SUPFAM" id="SSF55785">
    <property type="entry name" value="PYP-like sensor domain (PAS domain)"/>
    <property type="match status" value="2"/>
</dbReference>
<dbReference type="EMBL" id="JACHXZ010000001">
    <property type="protein sequence ID" value="MBB3167958.1"/>
    <property type="molecule type" value="Genomic_DNA"/>
</dbReference>
<evidence type="ECO:0000313" key="12">
    <source>
        <dbReference type="Proteomes" id="UP000559987"/>
    </source>
</evidence>
<dbReference type="InterPro" id="IPR011006">
    <property type="entry name" value="CheY-like_superfamily"/>
</dbReference>
<evidence type="ECO:0000313" key="11">
    <source>
        <dbReference type="EMBL" id="MBB3167958.1"/>
    </source>
</evidence>
<proteinExistence type="predicted"/>
<evidence type="ECO:0000256" key="2">
    <source>
        <dbReference type="ARBA" id="ARBA00012438"/>
    </source>
</evidence>
<dbReference type="SMART" id="SM00091">
    <property type="entry name" value="PAS"/>
    <property type="match status" value="2"/>
</dbReference>
<feature type="domain" description="PAC" evidence="10">
    <location>
        <begin position="112"/>
        <end position="164"/>
    </location>
</feature>
<dbReference type="InterPro" id="IPR000700">
    <property type="entry name" value="PAS-assoc_C"/>
</dbReference>
<dbReference type="PANTHER" id="PTHR43047">
    <property type="entry name" value="TWO-COMPONENT HISTIDINE PROTEIN KINASE"/>
    <property type="match status" value="1"/>
</dbReference>
<name>A0A839UQY4_9GAMM</name>
<dbReference type="InterPro" id="IPR004358">
    <property type="entry name" value="Sig_transdc_His_kin-like_C"/>
</dbReference>
<dbReference type="InterPro" id="IPR013655">
    <property type="entry name" value="PAS_fold_3"/>
</dbReference>
<dbReference type="SMART" id="SM00388">
    <property type="entry name" value="HisKA"/>
    <property type="match status" value="1"/>
</dbReference>
<gene>
    <name evidence="11" type="ORF">FHS30_001134</name>
</gene>
<dbReference type="SUPFAM" id="SSF47384">
    <property type="entry name" value="Homodimeric domain of signal transducing histidine kinase"/>
    <property type="match status" value="1"/>
</dbReference>
<keyword evidence="4" id="KW-0808">Transferase</keyword>
<comment type="caution">
    <text evidence="11">The sequence shown here is derived from an EMBL/GenBank/DDBJ whole genome shotgun (WGS) entry which is preliminary data.</text>
</comment>
<evidence type="ECO:0000259" key="8">
    <source>
        <dbReference type="PROSITE" id="PS50110"/>
    </source>
</evidence>
<dbReference type="InterPro" id="IPR036097">
    <property type="entry name" value="HisK_dim/P_sf"/>
</dbReference>
<evidence type="ECO:0000256" key="1">
    <source>
        <dbReference type="ARBA" id="ARBA00000085"/>
    </source>
</evidence>
<protein>
    <recommendedName>
        <fullName evidence="2">histidine kinase</fullName>
        <ecNumber evidence="2">2.7.13.3</ecNumber>
    </recommendedName>
</protein>
<evidence type="ECO:0000256" key="6">
    <source>
        <dbReference type="PROSITE-ProRule" id="PRU00169"/>
    </source>
</evidence>
<dbReference type="PROSITE" id="PS50113">
    <property type="entry name" value="PAC"/>
    <property type="match status" value="2"/>
</dbReference>
<dbReference type="Pfam" id="PF00072">
    <property type="entry name" value="Response_reg"/>
    <property type="match status" value="1"/>
</dbReference>
<dbReference type="InterPro" id="IPR000014">
    <property type="entry name" value="PAS"/>
</dbReference>
<keyword evidence="3 6" id="KW-0597">Phosphoprotein</keyword>
<evidence type="ECO:0000256" key="3">
    <source>
        <dbReference type="ARBA" id="ARBA00022553"/>
    </source>
</evidence>
<dbReference type="InterPro" id="IPR036890">
    <property type="entry name" value="HATPase_C_sf"/>
</dbReference>
<dbReference type="PROSITE" id="PS50109">
    <property type="entry name" value="HIS_KIN"/>
    <property type="match status" value="1"/>
</dbReference>
<dbReference type="AlphaFoldDB" id="A0A839UQY4"/>
<evidence type="ECO:0000256" key="4">
    <source>
        <dbReference type="ARBA" id="ARBA00022679"/>
    </source>
</evidence>
<dbReference type="InterPro" id="IPR003661">
    <property type="entry name" value="HisK_dim/P_dom"/>
</dbReference>
<dbReference type="Pfam" id="PF08447">
    <property type="entry name" value="PAS_3"/>
    <property type="match status" value="2"/>
</dbReference>
<keyword evidence="12" id="KW-1185">Reference proteome</keyword>
<dbReference type="Gene3D" id="3.30.565.10">
    <property type="entry name" value="Histidine kinase-like ATPase, C-terminal domain"/>
    <property type="match status" value="1"/>
</dbReference>
<feature type="domain" description="PAS" evidence="9">
    <location>
        <begin position="165"/>
        <end position="242"/>
    </location>
</feature>
<dbReference type="CDD" id="cd00082">
    <property type="entry name" value="HisKA"/>
    <property type="match status" value="1"/>
</dbReference>
<dbReference type="PANTHER" id="PTHR43047:SF72">
    <property type="entry name" value="OSMOSENSING HISTIDINE PROTEIN KINASE SLN1"/>
    <property type="match status" value="1"/>
</dbReference>
<keyword evidence="5" id="KW-0418">Kinase</keyword>
<dbReference type="Pfam" id="PF00512">
    <property type="entry name" value="HisKA"/>
    <property type="match status" value="1"/>
</dbReference>
<dbReference type="GO" id="GO:0000155">
    <property type="term" value="F:phosphorelay sensor kinase activity"/>
    <property type="evidence" value="ECO:0007669"/>
    <property type="project" value="InterPro"/>
</dbReference>
<feature type="domain" description="Response regulatory" evidence="8">
    <location>
        <begin position="559"/>
        <end position="676"/>
    </location>
</feature>
<dbReference type="Pfam" id="PF02518">
    <property type="entry name" value="HATPase_c"/>
    <property type="match status" value="1"/>
</dbReference>
<dbReference type="RefSeq" id="WP_183909113.1">
    <property type="nucleotide sequence ID" value="NZ_JACHXZ010000001.1"/>
</dbReference>
<dbReference type="InterPro" id="IPR035965">
    <property type="entry name" value="PAS-like_dom_sf"/>
</dbReference>
<evidence type="ECO:0000259" key="9">
    <source>
        <dbReference type="PROSITE" id="PS50112"/>
    </source>
</evidence>
<dbReference type="EC" id="2.7.13.3" evidence="2"/>
<evidence type="ECO:0000256" key="5">
    <source>
        <dbReference type="ARBA" id="ARBA00022777"/>
    </source>
</evidence>
<dbReference type="InterPro" id="IPR005467">
    <property type="entry name" value="His_kinase_dom"/>
</dbReference>
<dbReference type="Proteomes" id="UP000559987">
    <property type="component" value="Unassembled WGS sequence"/>
</dbReference>
<dbReference type="InterPro" id="IPR001610">
    <property type="entry name" value="PAC"/>
</dbReference>